<reference evidence="1" key="1">
    <citation type="submission" date="2018-02" db="EMBL/GenBank/DDBJ databases">
        <title>Rhizophora mucronata_Transcriptome.</title>
        <authorList>
            <person name="Meera S.P."/>
            <person name="Sreeshan A."/>
            <person name="Augustine A."/>
        </authorList>
    </citation>
    <scope>NUCLEOTIDE SEQUENCE</scope>
    <source>
        <tissue evidence="1">Leaf</tissue>
    </source>
</reference>
<evidence type="ECO:0000313" key="1">
    <source>
        <dbReference type="EMBL" id="MBX69236.1"/>
    </source>
</evidence>
<proteinExistence type="predicted"/>
<organism evidence="1">
    <name type="scientific">Rhizophora mucronata</name>
    <name type="common">Asiatic mangrove</name>
    <dbReference type="NCBI Taxonomy" id="61149"/>
    <lineage>
        <taxon>Eukaryota</taxon>
        <taxon>Viridiplantae</taxon>
        <taxon>Streptophyta</taxon>
        <taxon>Embryophyta</taxon>
        <taxon>Tracheophyta</taxon>
        <taxon>Spermatophyta</taxon>
        <taxon>Magnoliopsida</taxon>
        <taxon>eudicotyledons</taxon>
        <taxon>Gunneridae</taxon>
        <taxon>Pentapetalae</taxon>
        <taxon>rosids</taxon>
        <taxon>fabids</taxon>
        <taxon>Malpighiales</taxon>
        <taxon>Rhizophoraceae</taxon>
        <taxon>Rhizophora</taxon>
    </lineage>
</organism>
<protein>
    <submittedName>
        <fullName evidence="1">Uncharacterized protein</fullName>
    </submittedName>
</protein>
<dbReference type="AlphaFoldDB" id="A0A2P2QQA7"/>
<accession>A0A2P2QQA7</accession>
<sequence>MLGKRLQLVGIRGLSFKNGDCNCWLGTYSVYCSLSPCFWD</sequence>
<name>A0A2P2QQA7_RHIMU</name>
<dbReference type="EMBL" id="GGEC01088752">
    <property type="protein sequence ID" value="MBX69236.1"/>
    <property type="molecule type" value="Transcribed_RNA"/>
</dbReference>